<dbReference type="EMBL" id="APAU02000092">
    <property type="protein sequence ID" value="EUB57164.1"/>
    <property type="molecule type" value="Genomic_DNA"/>
</dbReference>
<organism evidence="2 3">
    <name type="scientific">Echinococcus granulosus</name>
    <name type="common">Hydatid tapeworm</name>
    <dbReference type="NCBI Taxonomy" id="6210"/>
    <lineage>
        <taxon>Eukaryota</taxon>
        <taxon>Metazoa</taxon>
        <taxon>Spiralia</taxon>
        <taxon>Lophotrochozoa</taxon>
        <taxon>Platyhelminthes</taxon>
        <taxon>Cestoda</taxon>
        <taxon>Eucestoda</taxon>
        <taxon>Cyclophyllidea</taxon>
        <taxon>Taeniidae</taxon>
        <taxon>Echinococcus</taxon>
        <taxon>Echinococcus granulosus group</taxon>
    </lineage>
</organism>
<keyword evidence="3" id="KW-1185">Reference proteome</keyword>
<accession>W6UUT3</accession>
<evidence type="ECO:0000313" key="3">
    <source>
        <dbReference type="Proteomes" id="UP000019149"/>
    </source>
</evidence>
<name>W6UUT3_ECHGR</name>
<comment type="caution">
    <text evidence="2">The sequence shown here is derived from an EMBL/GenBank/DDBJ whole genome shotgun (WGS) entry which is preliminary data.</text>
</comment>
<dbReference type="AlphaFoldDB" id="W6UUT3"/>
<dbReference type="KEGG" id="egl:EGR_07981"/>
<dbReference type="InterPro" id="IPR043785">
    <property type="entry name" value="DUF5727"/>
</dbReference>
<dbReference type="RefSeq" id="XP_024348360.1">
    <property type="nucleotide sequence ID" value="XM_024497230.1"/>
</dbReference>
<evidence type="ECO:0000313" key="2">
    <source>
        <dbReference type="EMBL" id="EUB57164.1"/>
    </source>
</evidence>
<proteinExistence type="predicted"/>
<dbReference type="Pfam" id="PF18997">
    <property type="entry name" value="DUF5727"/>
    <property type="match status" value="1"/>
</dbReference>
<dbReference type="CTD" id="36343696"/>
<sequence length="316" mass="36228">MLKEEEEEEEMRVIKLRRCANITLNDVSKQKCSILNGEWRACDLCDEEPFAYLCVDGKQNEEVQSANILHAGEVDLKTSFPLSRFLRGQSHVELTFAVQGANSESLQPIVDVFINTFEIFFHITIIYVNTSFSIKDLTGIYLHLTCALYLPEVFASTNLCKQCNNLFGVDKTRMLEFDPTNNINRINFCSFKVELFPILTFVVISLENLVGWRQTGKKDKQGKSPYPNILSIQQFLCPLFNSPFHLSCPRLKSELNPSFHESHHITSSHCAYLVLPPSHQRLYFKPQDLLFTIDAISPKVNEDKFCMQILKSTILC</sequence>
<evidence type="ECO:0000259" key="1">
    <source>
        <dbReference type="Pfam" id="PF18997"/>
    </source>
</evidence>
<gene>
    <name evidence="2" type="ORF">EGR_07981</name>
</gene>
<reference evidence="2 3" key="1">
    <citation type="journal article" date="2013" name="Nat. Genet.">
        <title>The genome of the hydatid tapeworm Echinococcus granulosus.</title>
        <authorList>
            <person name="Zheng H."/>
            <person name="Zhang W."/>
            <person name="Zhang L."/>
            <person name="Zhang Z."/>
            <person name="Li J."/>
            <person name="Lu G."/>
            <person name="Zhu Y."/>
            <person name="Wang Y."/>
            <person name="Huang Y."/>
            <person name="Liu J."/>
            <person name="Kang H."/>
            <person name="Chen J."/>
            <person name="Wang L."/>
            <person name="Chen A."/>
            <person name="Yu S."/>
            <person name="Gao Z."/>
            <person name="Jin L."/>
            <person name="Gu W."/>
            <person name="Wang Z."/>
            <person name="Zhao L."/>
            <person name="Shi B."/>
            <person name="Wen H."/>
            <person name="Lin R."/>
            <person name="Jones M.K."/>
            <person name="Brejova B."/>
            <person name="Vinar T."/>
            <person name="Zhao G."/>
            <person name="McManus D.P."/>
            <person name="Chen Z."/>
            <person name="Zhou Y."/>
            <person name="Wang S."/>
        </authorList>
    </citation>
    <scope>NUCLEOTIDE SEQUENCE [LARGE SCALE GENOMIC DNA]</scope>
</reference>
<dbReference type="Proteomes" id="UP000019149">
    <property type="component" value="Unassembled WGS sequence"/>
</dbReference>
<feature type="domain" description="DUF5727" evidence="1">
    <location>
        <begin position="21"/>
        <end position="106"/>
    </location>
</feature>
<protein>
    <recommendedName>
        <fullName evidence="1">DUF5727 domain-containing protein</fullName>
    </recommendedName>
</protein>
<dbReference type="GeneID" id="36343696"/>